<evidence type="ECO:0000256" key="1">
    <source>
        <dbReference type="ARBA" id="ARBA00009928"/>
    </source>
</evidence>
<feature type="chain" id="PRO_5040510873" description="tyrosinase" evidence="9">
    <location>
        <begin position="19"/>
        <end position="564"/>
    </location>
</feature>
<proteinExistence type="inferred from homology"/>
<dbReference type="OrthoDB" id="6132182at2759"/>
<comment type="caution">
    <text evidence="12">The sequence shown here is derived from an EMBL/GenBank/DDBJ whole genome shotgun (WGS) entry which is preliminary data.</text>
</comment>
<dbReference type="GO" id="GO:0042438">
    <property type="term" value="P:melanin biosynthetic process"/>
    <property type="evidence" value="ECO:0007669"/>
    <property type="project" value="UniProtKB-KW"/>
</dbReference>
<dbReference type="Proteomes" id="UP000722485">
    <property type="component" value="Unassembled WGS sequence"/>
</dbReference>
<evidence type="ECO:0000256" key="8">
    <source>
        <dbReference type="SAM" id="MobiDB-lite"/>
    </source>
</evidence>
<evidence type="ECO:0000259" key="11">
    <source>
        <dbReference type="PROSITE" id="PS00498"/>
    </source>
</evidence>
<protein>
    <recommendedName>
        <fullName evidence="2">tyrosinase</fullName>
        <ecNumber evidence="2">1.14.18.1</ecNumber>
    </recommendedName>
</protein>
<dbReference type="EMBL" id="JAANBB010000234">
    <property type="protein sequence ID" value="KAF7545891.1"/>
    <property type="molecule type" value="Genomic_DNA"/>
</dbReference>
<feature type="domain" description="Tyrosinase copper-binding" evidence="10">
    <location>
        <begin position="104"/>
        <end position="121"/>
    </location>
</feature>
<evidence type="ECO:0000256" key="3">
    <source>
        <dbReference type="ARBA" id="ARBA00022723"/>
    </source>
</evidence>
<dbReference type="Pfam" id="PF00264">
    <property type="entry name" value="Tyrosinase"/>
    <property type="match status" value="1"/>
</dbReference>
<evidence type="ECO:0000256" key="6">
    <source>
        <dbReference type="ARBA" id="ARBA00048233"/>
    </source>
</evidence>
<keyword evidence="5" id="KW-0470">Melanin biosynthesis</keyword>
<comment type="catalytic activity">
    <reaction evidence="7">
        <text>L-tyrosine + O2 = L-dopaquinone + H2O</text>
        <dbReference type="Rhea" id="RHEA:18117"/>
        <dbReference type="ChEBI" id="CHEBI:15377"/>
        <dbReference type="ChEBI" id="CHEBI:15379"/>
        <dbReference type="ChEBI" id="CHEBI:57924"/>
        <dbReference type="ChEBI" id="CHEBI:58315"/>
        <dbReference type="EC" id="1.14.18.1"/>
    </reaction>
</comment>
<evidence type="ECO:0000313" key="12">
    <source>
        <dbReference type="EMBL" id="KAF7545891.1"/>
    </source>
</evidence>
<evidence type="ECO:0000256" key="5">
    <source>
        <dbReference type="ARBA" id="ARBA00023101"/>
    </source>
</evidence>
<dbReference type="GO" id="GO:0004503">
    <property type="term" value="F:tyrosinase activity"/>
    <property type="evidence" value="ECO:0007669"/>
    <property type="project" value="UniProtKB-EC"/>
</dbReference>
<sequence>MRFSLTALALGAVSLVSAQDSYPITGFPIAEGSAVPLRKNINELQSAGGAQWDLYIRSLYVMHTQDSEDPLSYFQVAGIHGRPYIEWNNTGEKNTDGWQGYCPHGERLFLTWHRPYVVLYEQTLVATAKRLAAQYPQRYRSQYVEAAETLRAPFWDWAVDKIPDAVVPSTMAVNIPSGSGIKEVQISNPLRTFTFPSEALDGTYGSFDSENRARIDRCPSPKTFPDSANELLADRPYKSWVYDAFTHTNTFDEFASTGNGGTSLEQIHNAIHWDGACGGQFLSADFSAFDPLFMLHHCQVDRLWAYWQAMRPDEVMFNASYSGGARWSSPGGTTITPQSPLAPFFADADNFHTSESVESIQTFGYTYEGLEYWEKSETQMQQDATRLINRMYSDDETMARRIMRRGDTTTRFFARVKLDVTEVERPCTVNLYLNGKMVGGQVVMQQPTCGTVHGEFSLDAAVDSTEIFGYTVDSVVDSIMSNLQVEILKHDGTNVPIENVPSLELELEDVDYTPPTSECDLPTYDNSRRRSTTPVQRTSDCGCKDKDSSDDNTYSVKVDVEAGV</sequence>
<comment type="catalytic activity">
    <reaction evidence="6">
        <text>2 L-dopa + O2 = 2 L-dopaquinone + 2 H2O</text>
        <dbReference type="Rhea" id="RHEA:34287"/>
        <dbReference type="ChEBI" id="CHEBI:15377"/>
        <dbReference type="ChEBI" id="CHEBI:15379"/>
        <dbReference type="ChEBI" id="CHEBI:57504"/>
        <dbReference type="ChEBI" id="CHEBI:57924"/>
        <dbReference type="EC" id="1.14.18.1"/>
    </reaction>
</comment>
<feature type="domain" description="Tyrosinase copper-binding" evidence="11">
    <location>
        <begin position="290"/>
        <end position="301"/>
    </location>
</feature>
<name>A0A9P5L8N8_9HYPO</name>
<evidence type="ECO:0000256" key="2">
    <source>
        <dbReference type="ARBA" id="ARBA00011906"/>
    </source>
</evidence>
<feature type="region of interest" description="Disordered" evidence="8">
    <location>
        <begin position="514"/>
        <end position="564"/>
    </location>
</feature>
<organism evidence="12 13">
    <name type="scientific">Cylindrodendrum hubeiense</name>
    <dbReference type="NCBI Taxonomy" id="595255"/>
    <lineage>
        <taxon>Eukaryota</taxon>
        <taxon>Fungi</taxon>
        <taxon>Dikarya</taxon>
        <taxon>Ascomycota</taxon>
        <taxon>Pezizomycotina</taxon>
        <taxon>Sordariomycetes</taxon>
        <taxon>Hypocreomycetidae</taxon>
        <taxon>Hypocreales</taxon>
        <taxon>Nectriaceae</taxon>
        <taxon>Cylindrodendrum</taxon>
    </lineage>
</organism>
<dbReference type="EC" id="1.14.18.1" evidence="2"/>
<dbReference type="GO" id="GO:0046872">
    <property type="term" value="F:metal ion binding"/>
    <property type="evidence" value="ECO:0007669"/>
    <property type="project" value="UniProtKB-KW"/>
</dbReference>
<gene>
    <name evidence="12" type="ORF">G7Z17_g8825</name>
</gene>
<accession>A0A9P5L8N8</accession>
<dbReference type="InterPro" id="IPR008922">
    <property type="entry name" value="Di-copper_centre_dom_sf"/>
</dbReference>
<evidence type="ECO:0000256" key="4">
    <source>
        <dbReference type="ARBA" id="ARBA00023008"/>
    </source>
</evidence>
<keyword evidence="9" id="KW-0732">Signal</keyword>
<evidence type="ECO:0000256" key="7">
    <source>
        <dbReference type="ARBA" id="ARBA00048881"/>
    </source>
</evidence>
<reference evidence="12" key="1">
    <citation type="submission" date="2020-03" db="EMBL/GenBank/DDBJ databases">
        <title>Draft Genome Sequence of Cylindrodendrum hubeiense.</title>
        <authorList>
            <person name="Buettner E."/>
            <person name="Kellner H."/>
        </authorList>
    </citation>
    <scope>NUCLEOTIDE SEQUENCE</scope>
    <source>
        <strain evidence="12">IHI 201604</strain>
    </source>
</reference>
<dbReference type="SUPFAM" id="SSF48056">
    <property type="entry name" value="Di-copper centre-containing domain"/>
    <property type="match status" value="1"/>
</dbReference>
<keyword evidence="4" id="KW-0186">Copper</keyword>
<dbReference type="PANTHER" id="PTHR11474:SF76">
    <property type="entry name" value="SHKT DOMAIN-CONTAINING PROTEIN"/>
    <property type="match status" value="1"/>
</dbReference>
<evidence type="ECO:0000259" key="10">
    <source>
        <dbReference type="PROSITE" id="PS00497"/>
    </source>
</evidence>
<dbReference type="PANTHER" id="PTHR11474">
    <property type="entry name" value="TYROSINASE FAMILY MEMBER"/>
    <property type="match status" value="1"/>
</dbReference>
<dbReference type="AlphaFoldDB" id="A0A9P5L8N8"/>
<keyword evidence="13" id="KW-1185">Reference proteome</keyword>
<dbReference type="InterPro" id="IPR050316">
    <property type="entry name" value="Tyrosinase/Hemocyanin"/>
</dbReference>
<evidence type="ECO:0000256" key="9">
    <source>
        <dbReference type="SAM" id="SignalP"/>
    </source>
</evidence>
<dbReference type="Gene3D" id="1.10.1280.10">
    <property type="entry name" value="Di-copper center containing domain from catechol oxidase"/>
    <property type="match status" value="1"/>
</dbReference>
<dbReference type="InterPro" id="IPR002227">
    <property type="entry name" value="Tyrosinase_Cu-bd"/>
</dbReference>
<keyword evidence="3" id="KW-0479">Metal-binding</keyword>
<dbReference type="PROSITE" id="PS00498">
    <property type="entry name" value="TYROSINASE_2"/>
    <property type="match status" value="1"/>
</dbReference>
<comment type="similarity">
    <text evidence="1">Belongs to the tyrosinase family.</text>
</comment>
<feature type="signal peptide" evidence="9">
    <location>
        <begin position="1"/>
        <end position="18"/>
    </location>
</feature>
<dbReference type="PRINTS" id="PR00092">
    <property type="entry name" value="TYROSINASE"/>
</dbReference>
<dbReference type="PROSITE" id="PS00497">
    <property type="entry name" value="TYROSINASE_1"/>
    <property type="match status" value="1"/>
</dbReference>
<evidence type="ECO:0000313" key="13">
    <source>
        <dbReference type="Proteomes" id="UP000722485"/>
    </source>
</evidence>